<protein>
    <submittedName>
        <fullName evidence="3">Putative lipoprotein</fullName>
    </submittedName>
</protein>
<dbReference type="eggNOG" id="ENOG5033C8N">
    <property type="taxonomic scope" value="Bacteria"/>
</dbReference>
<keyword evidence="2" id="KW-0732">Signal</keyword>
<dbReference type="EMBL" id="CP000555">
    <property type="protein sequence ID" value="ABM94133.1"/>
    <property type="molecule type" value="Genomic_DNA"/>
</dbReference>
<dbReference type="Proteomes" id="UP000000366">
    <property type="component" value="Chromosome"/>
</dbReference>
<feature type="chain" id="PRO_5002646354" evidence="2">
    <location>
        <begin position="26"/>
        <end position="81"/>
    </location>
</feature>
<gene>
    <name evidence="3" type="ordered locus">Mpe_A1172</name>
</gene>
<dbReference type="HOGENOM" id="CLU_197540_0_0_4"/>
<evidence type="ECO:0000313" key="3">
    <source>
        <dbReference type="EMBL" id="ABM94133.1"/>
    </source>
</evidence>
<dbReference type="PROSITE" id="PS51257">
    <property type="entry name" value="PROKAR_LIPOPROTEIN"/>
    <property type="match status" value="1"/>
</dbReference>
<sequence length="81" mass="8872">MRRSLPRGLALLGAVLLAAGLTACADKPQTASGPKKGDSKPWDGSTEAGYTAPDWKQGDRASWEQQLRARNQQQNEYTRSR</sequence>
<dbReference type="KEGG" id="mpt:Mpe_A1172"/>
<accession>A2SEZ4</accession>
<feature type="signal peptide" evidence="2">
    <location>
        <begin position="1"/>
        <end position="25"/>
    </location>
</feature>
<keyword evidence="4" id="KW-1185">Reference proteome</keyword>
<feature type="region of interest" description="Disordered" evidence="1">
    <location>
        <begin position="25"/>
        <end position="81"/>
    </location>
</feature>
<dbReference type="STRING" id="420662.Mpe_A1172"/>
<proteinExistence type="predicted"/>
<reference evidence="3 4" key="1">
    <citation type="journal article" date="2007" name="J. Bacteriol.">
        <title>Whole-genome analysis of the methyl tert-butyl ether-degrading beta-proteobacterium Methylibium petroleiphilum PM1.</title>
        <authorList>
            <person name="Kane S.R."/>
            <person name="Chakicherla A.Y."/>
            <person name="Chain P.S.G."/>
            <person name="Schmidt R."/>
            <person name="Shin M.W."/>
            <person name="Legler T.C."/>
            <person name="Scow K.M."/>
            <person name="Larimer F.W."/>
            <person name="Lucas S.M."/>
            <person name="Richardson P.M."/>
            <person name="Hristova K.R."/>
        </authorList>
    </citation>
    <scope>NUCLEOTIDE SEQUENCE [LARGE SCALE GENOMIC DNA]</scope>
    <source>
        <strain evidence="4">ATCC BAA-1232 / LMG 22953 / PM1</strain>
    </source>
</reference>
<name>A2SEZ4_METPP</name>
<evidence type="ECO:0000256" key="2">
    <source>
        <dbReference type="SAM" id="SignalP"/>
    </source>
</evidence>
<feature type="compositionally biased region" description="Polar residues" evidence="1">
    <location>
        <begin position="63"/>
        <end position="81"/>
    </location>
</feature>
<evidence type="ECO:0000313" key="4">
    <source>
        <dbReference type="Proteomes" id="UP000000366"/>
    </source>
</evidence>
<dbReference type="AlphaFoldDB" id="A2SEZ4"/>
<dbReference type="RefSeq" id="WP_011828770.1">
    <property type="nucleotide sequence ID" value="NC_008825.1"/>
</dbReference>
<organism evidence="3 4">
    <name type="scientific">Methylibium petroleiphilum (strain ATCC BAA-1232 / LMG 22953 / PM1)</name>
    <dbReference type="NCBI Taxonomy" id="420662"/>
    <lineage>
        <taxon>Bacteria</taxon>
        <taxon>Pseudomonadati</taxon>
        <taxon>Pseudomonadota</taxon>
        <taxon>Betaproteobacteria</taxon>
        <taxon>Burkholderiales</taxon>
        <taxon>Sphaerotilaceae</taxon>
        <taxon>Methylibium</taxon>
    </lineage>
</organism>
<keyword evidence="3" id="KW-0449">Lipoprotein</keyword>
<evidence type="ECO:0000256" key="1">
    <source>
        <dbReference type="SAM" id="MobiDB-lite"/>
    </source>
</evidence>